<proteinExistence type="predicted"/>
<comment type="caution">
    <text evidence="1">The sequence shown here is derived from an EMBL/GenBank/DDBJ whole genome shotgun (WGS) entry which is preliminary data.</text>
</comment>
<organism evidence="1 2">
    <name type="scientific">Actinomadura rubrisoli</name>
    <dbReference type="NCBI Taxonomy" id="2530368"/>
    <lineage>
        <taxon>Bacteria</taxon>
        <taxon>Bacillati</taxon>
        <taxon>Actinomycetota</taxon>
        <taxon>Actinomycetes</taxon>
        <taxon>Streptosporangiales</taxon>
        <taxon>Thermomonosporaceae</taxon>
        <taxon>Actinomadura</taxon>
    </lineage>
</organism>
<accession>A0A4R5BPJ5</accession>
<evidence type="ECO:0000313" key="1">
    <source>
        <dbReference type="EMBL" id="TDD87110.1"/>
    </source>
</evidence>
<protein>
    <submittedName>
        <fullName evidence="1">Uncharacterized protein</fullName>
    </submittedName>
</protein>
<evidence type="ECO:0000313" key="2">
    <source>
        <dbReference type="Proteomes" id="UP000294513"/>
    </source>
</evidence>
<keyword evidence="2" id="KW-1185">Reference proteome</keyword>
<dbReference type="RefSeq" id="WP_131894149.1">
    <property type="nucleotide sequence ID" value="NZ_SMKU01000075.1"/>
</dbReference>
<sequence length="100" mass="10952">MSPKRGDSGFHHRTQPFDLGSQRLQFVVAVGRILPAPFVQSRAMASQRSSFREVRSLPYVVFSCSSRTSASLWSTGASTSSGRRSAIRDAIRMVMGQAAM</sequence>
<dbReference type="Proteomes" id="UP000294513">
    <property type="component" value="Unassembled WGS sequence"/>
</dbReference>
<gene>
    <name evidence="1" type="ORF">E1298_16595</name>
</gene>
<dbReference type="EMBL" id="SMKU01000075">
    <property type="protein sequence ID" value="TDD87110.1"/>
    <property type="molecule type" value="Genomic_DNA"/>
</dbReference>
<reference evidence="1 2" key="1">
    <citation type="submission" date="2019-03" db="EMBL/GenBank/DDBJ databases">
        <title>Draft genome sequences of novel Actinobacteria.</title>
        <authorList>
            <person name="Sahin N."/>
            <person name="Ay H."/>
            <person name="Saygin H."/>
        </authorList>
    </citation>
    <scope>NUCLEOTIDE SEQUENCE [LARGE SCALE GENOMIC DNA]</scope>
    <source>
        <strain evidence="1 2">H3C3</strain>
    </source>
</reference>
<name>A0A4R5BPJ5_9ACTN</name>
<dbReference type="AlphaFoldDB" id="A0A4R5BPJ5"/>